<dbReference type="InterPro" id="IPR049163">
    <property type="entry name" value="Pif1-like_2B_dom"/>
</dbReference>
<protein>
    <recommendedName>
        <fullName evidence="1">ATP-dependent DNA helicase</fullName>
        <ecNumber evidence="1">5.6.2.3</ecNumber>
    </recommendedName>
</protein>
<dbReference type="AlphaFoldDB" id="A0A8H7QH62"/>
<dbReference type="Gene3D" id="3.40.50.300">
    <property type="entry name" value="P-loop containing nucleotide triphosphate hydrolases"/>
    <property type="match status" value="1"/>
</dbReference>
<evidence type="ECO:0000256" key="1">
    <source>
        <dbReference type="RuleBase" id="RU363044"/>
    </source>
</evidence>
<dbReference type="GO" id="GO:0043139">
    <property type="term" value="F:5'-3' DNA helicase activity"/>
    <property type="evidence" value="ECO:0007669"/>
    <property type="project" value="UniProtKB-EC"/>
</dbReference>
<comment type="caution">
    <text evidence="4">The sequence shown here is derived from an EMBL/GenBank/DDBJ whole genome shotgun (WGS) entry which is preliminary data.</text>
</comment>
<keyword evidence="1" id="KW-0347">Helicase</keyword>
<dbReference type="SUPFAM" id="SSF52540">
    <property type="entry name" value="P-loop containing nucleoside triphosphate hydrolases"/>
    <property type="match status" value="2"/>
</dbReference>
<dbReference type="GO" id="GO:0000723">
    <property type="term" value="P:telomere maintenance"/>
    <property type="evidence" value="ECO:0007669"/>
    <property type="project" value="InterPro"/>
</dbReference>
<dbReference type="GO" id="GO:0006281">
    <property type="term" value="P:DNA repair"/>
    <property type="evidence" value="ECO:0007669"/>
    <property type="project" value="UniProtKB-KW"/>
</dbReference>
<comment type="similarity">
    <text evidence="1">Belongs to the helicase family.</text>
</comment>
<keyword evidence="1" id="KW-0227">DNA damage</keyword>
<dbReference type="Pfam" id="PF21530">
    <property type="entry name" value="Pif1_2B_dom"/>
    <property type="match status" value="1"/>
</dbReference>
<dbReference type="InterPro" id="IPR027417">
    <property type="entry name" value="P-loop_NTPase"/>
</dbReference>
<organism evidence="4 5">
    <name type="scientific">Mucor plumbeus</name>
    <dbReference type="NCBI Taxonomy" id="97098"/>
    <lineage>
        <taxon>Eukaryota</taxon>
        <taxon>Fungi</taxon>
        <taxon>Fungi incertae sedis</taxon>
        <taxon>Mucoromycota</taxon>
        <taxon>Mucoromycotina</taxon>
        <taxon>Mucoromycetes</taxon>
        <taxon>Mucorales</taxon>
        <taxon>Mucorineae</taxon>
        <taxon>Mucoraceae</taxon>
        <taxon>Mucor</taxon>
    </lineage>
</organism>
<proteinExistence type="inferred from homology"/>
<dbReference type="Proteomes" id="UP000650833">
    <property type="component" value="Unassembled WGS sequence"/>
</dbReference>
<gene>
    <name evidence="4" type="ORF">INT46_002555</name>
</gene>
<dbReference type="EMBL" id="JAEPRC010000802">
    <property type="protein sequence ID" value="KAG2191640.1"/>
    <property type="molecule type" value="Genomic_DNA"/>
</dbReference>
<dbReference type="GO" id="GO:0016787">
    <property type="term" value="F:hydrolase activity"/>
    <property type="evidence" value="ECO:0007669"/>
    <property type="project" value="UniProtKB-KW"/>
</dbReference>
<dbReference type="GO" id="GO:0006310">
    <property type="term" value="P:DNA recombination"/>
    <property type="evidence" value="ECO:0007669"/>
    <property type="project" value="UniProtKB-KW"/>
</dbReference>
<dbReference type="PANTHER" id="PTHR10492">
    <property type="match status" value="1"/>
</dbReference>
<comment type="cofactor">
    <cofactor evidence="1">
        <name>Mg(2+)</name>
        <dbReference type="ChEBI" id="CHEBI:18420"/>
    </cofactor>
</comment>
<feature type="domain" description="DNA helicase Pif1-like 2B" evidence="3">
    <location>
        <begin position="377"/>
        <end position="423"/>
    </location>
</feature>
<keyword evidence="5" id="KW-1185">Reference proteome</keyword>
<accession>A0A8H7QH62</accession>
<sequence length="547" mass="60317">MAYNNSMLDIEDILLSQYGSSLRSFSGFSLPNIITRNNPEETSTSRILREQNALNAASRIRANAFDIDSFNSEQRHVYDAIMESVYDNGYESSNYARIFFVDEPGGTGKTYLVNELLNATRSTQSGYALSVASSGTAALLLDGGRTAHSMFKIPLFITSTTICNIKPNSDLPDLIPQTKLIVWDESSMISRSIFEAFDRTFKNIFGKTNAALETVPFGGRLMVFGGDFRQVLPVIPRGSRSDIAQNYDMSLSAEIQQFSDMLLEIRDGRTETLKIHDDSTNSATNTDYIGITNSMLIPGENILCLLSAVYPELFSASNNSLPADSMSFISHTILTPKNNDVTEIHKLLLEKFPGEKSTYLSADVVCDDNQSIMCPPEYLNSIESGSLPPHALALKVGCPIMLLRNLDSTSGLCNGTRLIVKSLMRNVIEATIATGSHIGKVICIPKIKLISSENDSIQFKRCQFPIRLAFAMTINKAQDQTLDGIGLYLPSPVFSHGQLYVALSRAKSAQSIKILLCTNRTSVSKELSKNHTRNVVFTEVFQSPHIQ</sequence>
<keyword evidence="1" id="KW-0233">DNA recombination</keyword>
<feature type="domain" description="DNA helicase Pif1-like DEAD-box helicase" evidence="2">
    <location>
        <begin position="70"/>
        <end position="245"/>
    </location>
</feature>
<dbReference type="GO" id="GO:0005524">
    <property type="term" value="F:ATP binding"/>
    <property type="evidence" value="ECO:0007669"/>
    <property type="project" value="UniProtKB-KW"/>
</dbReference>
<dbReference type="EC" id="5.6.2.3" evidence="1"/>
<comment type="catalytic activity">
    <reaction evidence="1">
        <text>ATP + H2O = ADP + phosphate + H(+)</text>
        <dbReference type="Rhea" id="RHEA:13065"/>
        <dbReference type="ChEBI" id="CHEBI:15377"/>
        <dbReference type="ChEBI" id="CHEBI:15378"/>
        <dbReference type="ChEBI" id="CHEBI:30616"/>
        <dbReference type="ChEBI" id="CHEBI:43474"/>
        <dbReference type="ChEBI" id="CHEBI:456216"/>
        <dbReference type="EC" id="5.6.2.3"/>
    </reaction>
</comment>
<dbReference type="PANTHER" id="PTHR10492:SF57">
    <property type="entry name" value="ATP-DEPENDENT DNA HELICASE"/>
    <property type="match status" value="1"/>
</dbReference>
<keyword evidence="1" id="KW-0067">ATP-binding</keyword>
<dbReference type="Pfam" id="PF05970">
    <property type="entry name" value="PIF1"/>
    <property type="match status" value="1"/>
</dbReference>
<dbReference type="FunFam" id="3.40.50.300:FF:002884">
    <property type="entry name" value="ATP-dependent DNA helicase"/>
    <property type="match status" value="1"/>
</dbReference>
<evidence type="ECO:0000313" key="4">
    <source>
        <dbReference type="EMBL" id="KAG2191640.1"/>
    </source>
</evidence>
<evidence type="ECO:0000259" key="3">
    <source>
        <dbReference type="Pfam" id="PF21530"/>
    </source>
</evidence>
<name>A0A8H7QH62_9FUNG</name>
<reference evidence="4" key="1">
    <citation type="submission" date="2020-12" db="EMBL/GenBank/DDBJ databases">
        <title>Metabolic potential, ecology and presence of endohyphal bacteria is reflected in genomic diversity of Mucoromycotina.</title>
        <authorList>
            <person name="Muszewska A."/>
            <person name="Okrasinska A."/>
            <person name="Steczkiewicz K."/>
            <person name="Drgas O."/>
            <person name="Orlowska M."/>
            <person name="Perlinska-Lenart U."/>
            <person name="Aleksandrzak-Piekarczyk T."/>
            <person name="Szatraj K."/>
            <person name="Zielenkiewicz U."/>
            <person name="Pilsyk S."/>
            <person name="Malc E."/>
            <person name="Mieczkowski P."/>
            <person name="Kruszewska J.S."/>
            <person name="Biernat P."/>
            <person name="Pawlowska J."/>
        </authorList>
    </citation>
    <scope>NUCLEOTIDE SEQUENCE</scope>
    <source>
        <strain evidence="4">CBS 226.32</strain>
    </source>
</reference>
<dbReference type="InterPro" id="IPR010285">
    <property type="entry name" value="DNA_helicase_pif1-like_DEAD"/>
</dbReference>
<dbReference type="CDD" id="cd18809">
    <property type="entry name" value="SF1_C_RecD"/>
    <property type="match status" value="1"/>
</dbReference>
<evidence type="ECO:0000313" key="5">
    <source>
        <dbReference type="Proteomes" id="UP000650833"/>
    </source>
</evidence>
<dbReference type="OrthoDB" id="3691720at2759"/>
<keyword evidence="1" id="KW-0234">DNA repair</keyword>
<keyword evidence="1" id="KW-0547">Nucleotide-binding</keyword>
<evidence type="ECO:0000259" key="2">
    <source>
        <dbReference type="Pfam" id="PF05970"/>
    </source>
</evidence>
<keyword evidence="1" id="KW-0378">Hydrolase</keyword>